<dbReference type="Pfam" id="PF00078">
    <property type="entry name" value="RVT_1"/>
    <property type="match status" value="1"/>
</dbReference>
<dbReference type="InterPro" id="IPR000123">
    <property type="entry name" value="Reverse_transcriptase_msDNA"/>
</dbReference>
<evidence type="ECO:0000256" key="1">
    <source>
        <dbReference type="ARBA" id="ARBA00012493"/>
    </source>
</evidence>
<evidence type="ECO:0000256" key="2">
    <source>
        <dbReference type="ARBA" id="ARBA00022679"/>
    </source>
</evidence>
<keyword evidence="7" id="KW-0051">Antiviral defense</keyword>
<evidence type="ECO:0000313" key="12">
    <source>
        <dbReference type="EMBL" id="URI11393.1"/>
    </source>
</evidence>
<keyword evidence="5" id="KW-0460">Magnesium</keyword>
<dbReference type="EC" id="2.7.7.49" evidence="1"/>
<sequence length="469" mass="53181">MTPIDDAEAALGCCFGQAERQATGRNPGSARDGAEMGAATDGQTKSEGCRLMERVVERSNMQKAYSQVMSNRGAPGIDGLRCEDLKGWLQSHWQSVKGALLDGTYLPRAVRRVDIPKPQGGVRTLGVPTVVDRLIQQALHQVMQPLFEPTFSQGSYGFRPGRSATQAVVQAANYIRGGKRWVVDMDLEKFFDRVNHDALMHRVARRIDDRRVLKLIRRFLQVSLMDNGVETARTQGTPQGGPLSPLLSNILLTDLDRELERRGLDFCRYADDCNIYVSSLRAGQRVMDVVTKFLWERLKLTVNATKSAVARPWGRKFLGYSVTAHKETRLRIAPESLARLRARVTDLCLKGRGQRLERTIEQLRPVLRGWMNYFQHTQGRRALEELDTWVRRRLRVIAWRQWKRPATRASRLRALGLDAHRAWKSSVNGRGPWWNAGAKHMVAAMPPKHLARMGLVSLVDIHRQLQRLT</sequence>
<dbReference type="InterPro" id="IPR051083">
    <property type="entry name" value="GrpII_Intron_Splice-Mob/Def"/>
</dbReference>
<keyword evidence="2 12" id="KW-0808">Transferase</keyword>
<reference evidence="12" key="1">
    <citation type="submission" date="2022-05" db="EMBL/GenBank/DDBJ databases">
        <title>An RpoN-dependent PEP-CTERM gene is involved in floc formation of an Aquincola tertiaricarbonis strain.</title>
        <authorList>
            <person name="Qiu D."/>
            <person name="Xia M."/>
        </authorList>
    </citation>
    <scope>NUCLEOTIDE SEQUENCE</scope>
    <source>
        <strain evidence="12">RN12</strain>
    </source>
</reference>
<evidence type="ECO:0000259" key="11">
    <source>
        <dbReference type="PROSITE" id="PS50878"/>
    </source>
</evidence>
<keyword evidence="3 12" id="KW-0548">Nucleotidyltransferase</keyword>
<evidence type="ECO:0000256" key="3">
    <source>
        <dbReference type="ARBA" id="ARBA00022695"/>
    </source>
</evidence>
<comment type="catalytic activity">
    <reaction evidence="9">
        <text>DNA(n) + a 2'-deoxyribonucleoside 5'-triphosphate = DNA(n+1) + diphosphate</text>
        <dbReference type="Rhea" id="RHEA:22508"/>
        <dbReference type="Rhea" id="RHEA-COMP:17339"/>
        <dbReference type="Rhea" id="RHEA-COMP:17340"/>
        <dbReference type="ChEBI" id="CHEBI:33019"/>
        <dbReference type="ChEBI" id="CHEBI:61560"/>
        <dbReference type="ChEBI" id="CHEBI:173112"/>
        <dbReference type="EC" id="2.7.7.49"/>
    </reaction>
</comment>
<protein>
    <recommendedName>
        <fullName evidence="1">RNA-directed DNA polymerase</fullName>
        <ecNumber evidence="1">2.7.7.49</ecNumber>
    </recommendedName>
</protein>
<evidence type="ECO:0000256" key="4">
    <source>
        <dbReference type="ARBA" id="ARBA00022723"/>
    </source>
</evidence>
<evidence type="ECO:0000256" key="5">
    <source>
        <dbReference type="ARBA" id="ARBA00022842"/>
    </source>
</evidence>
<feature type="domain" description="Reverse transcriptase" evidence="11">
    <location>
        <begin position="96"/>
        <end position="322"/>
    </location>
</feature>
<dbReference type="GO" id="GO:0003964">
    <property type="term" value="F:RNA-directed DNA polymerase activity"/>
    <property type="evidence" value="ECO:0007669"/>
    <property type="project" value="UniProtKB-KW"/>
</dbReference>
<feature type="region of interest" description="Disordered" evidence="10">
    <location>
        <begin position="21"/>
        <end position="46"/>
    </location>
</feature>
<dbReference type="PROSITE" id="PS50878">
    <property type="entry name" value="RT_POL"/>
    <property type="match status" value="1"/>
</dbReference>
<evidence type="ECO:0000256" key="7">
    <source>
        <dbReference type="ARBA" id="ARBA00023118"/>
    </source>
</evidence>
<proteinExistence type="inferred from homology"/>
<dbReference type="NCBIfam" id="TIGR04416">
    <property type="entry name" value="group_II_RT_mat"/>
    <property type="match status" value="1"/>
</dbReference>
<keyword evidence="4" id="KW-0479">Metal-binding</keyword>
<evidence type="ECO:0000256" key="6">
    <source>
        <dbReference type="ARBA" id="ARBA00022918"/>
    </source>
</evidence>
<dbReference type="PANTHER" id="PTHR34047">
    <property type="entry name" value="NUCLEAR INTRON MATURASE 1, MITOCHONDRIAL-RELATED"/>
    <property type="match status" value="1"/>
</dbReference>
<dbReference type="Pfam" id="PF08388">
    <property type="entry name" value="GIIM"/>
    <property type="match status" value="1"/>
</dbReference>
<dbReference type="Proteomes" id="UP001056201">
    <property type="component" value="Chromosome 2"/>
</dbReference>
<dbReference type="PANTHER" id="PTHR34047:SF8">
    <property type="entry name" value="PROTEIN YKFC"/>
    <property type="match status" value="1"/>
</dbReference>
<name>A0ABY4SDJ1_AQUTE</name>
<dbReference type="SUPFAM" id="SSF56672">
    <property type="entry name" value="DNA/RNA polymerases"/>
    <property type="match status" value="1"/>
</dbReference>
<evidence type="ECO:0000256" key="10">
    <source>
        <dbReference type="SAM" id="MobiDB-lite"/>
    </source>
</evidence>
<evidence type="ECO:0000256" key="9">
    <source>
        <dbReference type="ARBA" id="ARBA00048173"/>
    </source>
</evidence>
<evidence type="ECO:0000256" key="8">
    <source>
        <dbReference type="ARBA" id="ARBA00034120"/>
    </source>
</evidence>
<dbReference type="PRINTS" id="PR00866">
    <property type="entry name" value="RNADNAPOLMS"/>
</dbReference>
<dbReference type="InterPro" id="IPR013597">
    <property type="entry name" value="Mat_intron_G2"/>
</dbReference>
<accession>A0ABY4SDJ1</accession>
<dbReference type="InterPro" id="IPR030931">
    <property type="entry name" value="Group_II_RT_mat"/>
</dbReference>
<dbReference type="CDD" id="cd01651">
    <property type="entry name" value="RT_G2_intron"/>
    <property type="match status" value="1"/>
</dbReference>
<keyword evidence="6 12" id="KW-0695">RNA-directed DNA polymerase</keyword>
<gene>
    <name evidence="12" type="primary">ltrA</name>
    <name evidence="12" type="ORF">MW290_20830</name>
</gene>
<evidence type="ECO:0000313" key="13">
    <source>
        <dbReference type="Proteomes" id="UP001056201"/>
    </source>
</evidence>
<comment type="similarity">
    <text evidence="8">Belongs to the bacterial reverse transcriptase family.</text>
</comment>
<dbReference type="EMBL" id="CP097636">
    <property type="protein sequence ID" value="URI11393.1"/>
    <property type="molecule type" value="Genomic_DNA"/>
</dbReference>
<organism evidence="12 13">
    <name type="scientific">Aquincola tertiaricarbonis</name>
    <dbReference type="NCBI Taxonomy" id="391953"/>
    <lineage>
        <taxon>Bacteria</taxon>
        <taxon>Pseudomonadati</taxon>
        <taxon>Pseudomonadota</taxon>
        <taxon>Betaproteobacteria</taxon>
        <taxon>Burkholderiales</taxon>
        <taxon>Sphaerotilaceae</taxon>
        <taxon>Aquincola</taxon>
    </lineage>
</organism>
<dbReference type="InterPro" id="IPR043502">
    <property type="entry name" value="DNA/RNA_pol_sf"/>
</dbReference>
<keyword evidence="13" id="KW-1185">Reference proteome</keyword>
<dbReference type="InterPro" id="IPR000477">
    <property type="entry name" value="RT_dom"/>
</dbReference>